<evidence type="ECO:0000256" key="5">
    <source>
        <dbReference type="ARBA" id="ARBA00023212"/>
    </source>
</evidence>
<dbReference type="PANTHER" id="PTHR47078:SF1">
    <property type="entry name" value="CYTOSKELETON-ASSOCIATED PROTEIN 2-LIKE"/>
    <property type="match status" value="1"/>
</dbReference>
<evidence type="ECO:0000256" key="4">
    <source>
        <dbReference type="ARBA" id="ARBA00022553"/>
    </source>
</evidence>
<sequence>MANERAGTVGRGKGGTDKAALPGCGGELEGAMERARATAAQEERQKKLQEYLAAKGKLKCPNTKPYLKDRTNQPNPQLPRLSKSGPVVQPQKDVLSKVSKCIPKDHAPAVKNTRSARRALQHRSSNAPGSQRPKRVPPNLLGKSTGPPANLLPNKSHCVQLDRTASSSTSHQLNQIQETVKSEHPGSVTDQRAVMLAQTGNDSQCGEHHSVMENLQEMVDCDKVKLPSKTILESSENRTESGLDIKVQSRTGLNKPESKRGLVHRHSLSTALRNNVGLKDRVTACQTSKELIWNKLAKSPPGCKVMCPQRPSSKARGSVPPSQIFTVSSTRLSKKSGAEKQCLHPRVVKQNTVKLQAVGMLGLARQPTQKQYVKHSRTCKTPGTLEVGRSKQQVRAGQDLKLTRSPITSHVSKRPSVMELKAKPMSERPNSKTSGTANWQMNAIKGKQCIKDSKKASQTCDTKSKSTFPRNCTASTCMSRDQASVGMLRNMRETPKRELLRVKEVLGNQDPKTPAAENRKKQLEQWLASKGKSYKRPPMTLPAKKLTKEMMNLSFWNGMEKEENRKQLCMMDKINGMLAECLELAEKGFPSEELFTTLSSIPEAEKFAKFWICKAKLLARNGTIDVTGLYEAAVCAGAAPIQELREVVVEFLKNTDNVYQGVSAHPSAEVSSLIVEDAAEQPVLQGPRTPCPGMREQVVATPQSSLRFLTCKPVSLVKLQVVPVPRMKGLSDLQDLKFLTPVRRSLRIEHAISRYPEMLKEHDTVVSSLDEIMAMEDVSQFVFRKNEALLEEEDLEL</sequence>
<keyword evidence="5" id="KW-0206">Cytoskeleton</keyword>
<organism evidence="8 9">
    <name type="scientific">Platysternon megacephalum</name>
    <name type="common">big-headed turtle</name>
    <dbReference type="NCBI Taxonomy" id="55544"/>
    <lineage>
        <taxon>Eukaryota</taxon>
        <taxon>Metazoa</taxon>
        <taxon>Chordata</taxon>
        <taxon>Craniata</taxon>
        <taxon>Vertebrata</taxon>
        <taxon>Euteleostomi</taxon>
        <taxon>Archelosauria</taxon>
        <taxon>Testudinata</taxon>
        <taxon>Testudines</taxon>
        <taxon>Cryptodira</taxon>
        <taxon>Durocryptodira</taxon>
        <taxon>Testudinoidea</taxon>
        <taxon>Platysternidae</taxon>
        <taxon>Platysternon</taxon>
    </lineage>
</organism>
<feature type="domain" description="Cytoskeleton-associated protein 2 C-terminal" evidence="7">
    <location>
        <begin position="731"/>
        <end position="789"/>
    </location>
</feature>
<dbReference type="PANTHER" id="PTHR47078">
    <property type="entry name" value="CYTOSKELETON-ASSOCIATED PROTEIN 2-LIKE"/>
    <property type="match status" value="1"/>
</dbReference>
<evidence type="ECO:0000256" key="3">
    <source>
        <dbReference type="ARBA" id="ARBA00022490"/>
    </source>
</evidence>
<dbReference type="STRING" id="55544.A0A4D9DJY2"/>
<keyword evidence="9" id="KW-1185">Reference proteome</keyword>
<evidence type="ECO:0000256" key="1">
    <source>
        <dbReference type="ARBA" id="ARBA00004245"/>
    </source>
</evidence>
<dbReference type="GO" id="GO:0004812">
    <property type="term" value="F:aminoacyl-tRNA ligase activity"/>
    <property type="evidence" value="ECO:0007669"/>
    <property type="project" value="UniProtKB-KW"/>
</dbReference>
<keyword evidence="8" id="KW-0030">Aminoacyl-tRNA synthetase</keyword>
<evidence type="ECO:0000313" key="9">
    <source>
        <dbReference type="Proteomes" id="UP000297703"/>
    </source>
</evidence>
<dbReference type="EMBL" id="QXTE01000597">
    <property type="protein sequence ID" value="TFJ96731.1"/>
    <property type="molecule type" value="Genomic_DNA"/>
</dbReference>
<evidence type="ECO:0000259" key="7">
    <source>
        <dbReference type="Pfam" id="PF15297"/>
    </source>
</evidence>
<protein>
    <submittedName>
        <fullName evidence="8">Isoleucyl-tRNA synthetase</fullName>
    </submittedName>
</protein>
<gene>
    <name evidence="8" type="ORF">DR999_PMT21470</name>
</gene>
<feature type="domain" description="Cytoskeleton-associated protein 2 C-terminal" evidence="7">
    <location>
        <begin position="511"/>
        <end position="654"/>
    </location>
</feature>
<evidence type="ECO:0000256" key="2">
    <source>
        <dbReference type="ARBA" id="ARBA00009468"/>
    </source>
</evidence>
<accession>A0A4D9DJY2</accession>
<evidence type="ECO:0000313" key="8">
    <source>
        <dbReference type="EMBL" id="TFJ96731.1"/>
    </source>
</evidence>
<dbReference type="InterPro" id="IPR052855">
    <property type="entry name" value="CKAP2-like"/>
</dbReference>
<reference evidence="8 9" key="2">
    <citation type="submission" date="2019-04" db="EMBL/GenBank/DDBJ databases">
        <title>The genome sequence of big-headed turtle.</title>
        <authorList>
            <person name="Gong S."/>
        </authorList>
    </citation>
    <scope>NUCLEOTIDE SEQUENCE [LARGE SCALE GENOMIC DNA]</scope>
    <source>
        <strain evidence="8">DO16091913</strain>
        <tissue evidence="8">Muscle</tissue>
    </source>
</reference>
<dbReference type="Pfam" id="PF15297">
    <property type="entry name" value="CKAP2_C"/>
    <property type="match status" value="2"/>
</dbReference>
<comment type="subcellular location">
    <subcellularLocation>
        <location evidence="1">Cytoplasm</location>
        <location evidence="1">Cytoskeleton</location>
    </subcellularLocation>
</comment>
<dbReference type="Proteomes" id="UP000297703">
    <property type="component" value="Unassembled WGS sequence"/>
</dbReference>
<reference evidence="8 9" key="1">
    <citation type="submission" date="2019-04" db="EMBL/GenBank/DDBJ databases">
        <title>Draft genome of the big-headed turtle Platysternon megacephalum.</title>
        <authorList>
            <person name="Gong S."/>
        </authorList>
    </citation>
    <scope>NUCLEOTIDE SEQUENCE [LARGE SCALE GENOMIC DNA]</scope>
    <source>
        <strain evidence="8">DO16091913</strain>
        <tissue evidence="8">Muscle</tissue>
    </source>
</reference>
<name>A0A4D9DJY2_9SAUR</name>
<comment type="caution">
    <text evidence="8">The sequence shown here is derived from an EMBL/GenBank/DDBJ whole genome shotgun (WGS) entry which is preliminary data.</text>
</comment>
<feature type="region of interest" description="Disordered" evidence="6">
    <location>
        <begin position="1"/>
        <end position="27"/>
    </location>
</feature>
<keyword evidence="8" id="KW-0436">Ligase</keyword>
<keyword evidence="4" id="KW-0597">Phosphoprotein</keyword>
<keyword evidence="3" id="KW-0963">Cytoplasm</keyword>
<comment type="similarity">
    <text evidence="2">Belongs to the CKAP2 family.</text>
</comment>
<dbReference type="GO" id="GO:0005829">
    <property type="term" value="C:cytosol"/>
    <property type="evidence" value="ECO:0007669"/>
    <property type="project" value="TreeGrafter"/>
</dbReference>
<proteinExistence type="inferred from homology"/>
<feature type="compositionally biased region" description="Polar residues" evidence="6">
    <location>
        <begin position="163"/>
        <end position="179"/>
    </location>
</feature>
<dbReference type="InterPro" id="IPR029197">
    <property type="entry name" value="CKAP2_C"/>
</dbReference>
<feature type="region of interest" description="Disordered" evidence="6">
    <location>
        <begin position="53"/>
        <end position="187"/>
    </location>
</feature>
<dbReference type="AlphaFoldDB" id="A0A4D9DJY2"/>
<dbReference type="GO" id="GO:0005813">
    <property type="term" value="C:centrosome"/>
    <property type="evidence" value="ECO:0007669"/>
    <property type="project" value="TreeGrafter"/>
</dbReference>
<evidence type="ECO:0000256" key="6">
    <source>
        <dbReference type="SAM" id="MobiDB-lite"/>
    </source>
</evidence>
<dbReference type="GO" id="GO:0072686">
    <property type="term" value="C:mitotic spindle"/>
    <property type="evidence" value="ECO:0007669"/>
    <property type="project" value="TreeGrafter"/>
</dbReference>
<dbReference type="OrthoDB" id="6288182at2759"/>